<sequence length="128" mass="13958">MFEDVSIDTINKMTYVDFCAHLRQPNIPPGGQDSVKKVIKEVPLFSNSIVLDSGCNTGYVAREIARSTGSTVIGIDINEEMVRVANSKNGIGTFPGTTKFIQGDSMNLPFPDNYFDLIICGVNGGYKM</sequence>
<dbReference type="GO" id="GO:0032259">
    <property type="term" value="P:methylation"/>
    <property type="evidence" value="ECO:0007669"/>
    <property type="project" value="UniProtKB-KW"/>
</dbReference>
<proteinExistence type="predicted"/>
<dbReference type="PANTHER" id="PTHR44068:SF11">
    <property type="entry name" value="GERANYL DIPHOSPHATE 2-C-METHYLTRANSFERASE"/>
    <property type="match status" value="1"/>
</dbReference>
<dbReference type="AlphaFoldDB" id="A0AAT9P7A4"/>
<evidence type="ECO:0000259" key="1">
    <source>
        <dbReference type="Pfam" id="PF13649"/>
    </source>
</evidence>
<accession>A0AAT9P7A4</accession>
<keyword evidence="2" id="KW-0489">Methyltransferase</keyword>
<keyword evidence="2" id="KW-0808">Transferase</keyword>
<organism evidence="2">
    <name type="scientific">Macrococcus psychrotolerans</name>
    <dbReference type="NCBI Taxonomy" id="3039389"/>
    <lineage>
        <taxon>Bacteria</taxon>
        <taxon>Bacillati</taxon>
        <taxon>Bacillota</taxon>
        <taxon>Bacilli</taxon>
        <taxon>Bacillales</taxon>
        <taxon>Staphylococcaceae</taxon>
        <taxon>Macrococcus</taxon>
    </lineage>
</organism>
<protein>
    <submittedName>
        <fullName evidence="2">Methyltransferase domain-containing protein</fullName>
    </submittedName>
</protein>
<gene>
    <name evidence="2" type="ORF">KYI10_11485</name>
</gene>
<dbReference type="CDD" id="cd02440">
    <property type="entry name" value="AdoMet_MTases"/>
    <property type="match status" value="1"/>
</dbReference>
<dbReference type="EMBL" id="CP079956">
    <property type="protein sequence ID" value="QYA34018.1"/>
    <property type="molecule type" value="Genomic_DNA"/>
</dbReference>
<dbReference type="PANTHER" id="PTHR44068">
    <property type="entry name" value="ZGC:194242"/>
    <property type="match status" value="1"/>
</dbReference>
<feature type="domain" description="Methyltransferase" evidence="1">
    <location>
        <begin position="50"/>
        <end position="120"/>
    </location>
</feature>
<dbReference type="Pfam" id="PF13649">
    <property type="entry name" value="Methyltransf_25"/>
    <property type="match status" value="1"/>
</dbReference>
<dbReference type="InterPro" id="IPR041698">
    <property type="entry name" value="Methyltransf_25"/>
</dbReference>
<keyword evidence="2" id="KW-0614">Plasmid</keyword>
<reference evidence="2" key="1">
    <citation type="submission" date="2024-06" db="EMBL/GenBank/DDBJ databases">
        <title>Prevalence and characterization of methicillin-resistant Macrococcus spp. in food producing animals and meat in Switzerland in 2019.</title>
        <authorList>
            <person name="Keller J.E."/>
            <person name="Schwendener S."/>
            <person name="Neuenschwander J."/>
            <person name="Overesch G."/>
            <person name="Perreten V."/>
        </authorList>
    </citation>
    <scope>NUCLEOTIDE SEQUENCE</scope>
    <source>
        <strain evidence="2">19Msa1099</strain>
        <plasmid evidence="2">p19Msa1047_11</plasmid>
    </source>
</reference>
<evidence type="ECO:0000313" key="2">
    <source>
        <dbReference type="EMBL" id="QYA34018.1"/>
    </source>
</evidence>
<dbReference type="InterPro" id="IPR050447">
    <property type="entry name" value="Erg6_SMT_methyltransf"/>
</dbReference>
<geneLocation type="plasmid" evidence="2">
    <name>p19Msa1047_11</name>
</geneLocation>
<dbReference type="GO" id="GO:0008168">
    <property type="term" value="F:methyltransferase activity"/>
    <property type="evidence" value="ECO:0007669"/>
    <property type="project" value="UniProtKB-KW"/>
</dbReference>
<name>A0AAT9P7A4_9STAP</name>